<dbReference type="InterPro" id="IPR013103">
    <property type="entry name" value="RVT_2"/>
</dbReference>
<accession>A0A1W5D2K2</accession>
<dbReference type="EMBL" id="FWEW01001503">
    <property type="protein sequence ID" value="SLM37281.1"/>
    <property type="molecule type" value="Genomic_DNA"/>
</dbReference>
<evidence type="ECO:0000259" key="4">
    <source>
        <dbReference type="Pfam" id="PF22936"/>
    </source>
</evidence>
<feature type="domain" description="Reverse transcriptase Ty1/copia-type" evidence="3">
    <location>
        <begin position="643"/>
        <end position="822"/>
    </location>
</feature>
<evidence type="ECO:0000313" key="6">
    <source>
        <dbReference type="Proteomes" id="UP000192927"/>
    </source>
</evidence>
<organism evidence="5 6">
    <name type="scientific">Lasallia pustulata</name>
    <dbReference type="NCBI Taxonomy" id="136370"/>
    <lineage>
        <taxon>Eukaryota</taxon>
        <taxon>Fungi</taxon>
        <taxon>Dikarya</taxon>
        <taxon>Ascomycota</taxon>
        <taxon>Pezizomycotina</taxon>
        <taxon>Lecanoromycetes</taxon>
        <taxon>OSLEUM clade</taxon>
        <taxon>Umbilicariomycetidae</taxon>
        <taxon>Umbilicariales</taxon>
        <taxon>Umbilicariaceae</taxon>
        <taxon>Lasallia</taxon>
    </lineage>
</organism>
<keyword evidence="1" id="KW-0645">Protease</keyword>
<keyword evidence="5" id="KW-0695">RNA-directed DNA polymerase</keyword>
<dbReference type="AlphaFoldDB" id="A0A1W5D2K2"/>
<evidence type="ECO:0000256" key="2">
    <source>
        <dbReference type="SAM" id="MobiDB-lite"/>
    </source>
</evidence>
<dbReference type="InterPro" id="IPR043502">
    <property type="entry name" value="DNA/RNA_pol_sf"/>
</dbReference>
<dbReference type="Pfam" id="PF07727">
    <property type="entry name" value="RVT_2"/>
    <property type="match status" value="1"/>
</dbReference>
<dbReference type="GO" id="GO:0004190">
    <property type="term" value="F:aspartic-type endopeptidase activity"/>
    <property type="evidence" value="ECO:0007669"/>
    <property type="project" value="UniProtKB-KW"/>
</dbReference>
<proteinExistence type="predicted"/>
<evidence type="ECO:0000313" key="5">
    <source>
        <dbReference type="EMBL" id="SLM37281.1"/>
    </source>
</evidence>
<keyword evidence="6" id="KW-1185">Reference proteome</keyword>
<dbReference type="Proteomes" id="UP000192927">
    <property type="component" value="Unassembled WGS sequence"/>
</dbReference>
<keyword evidence="5" id="KW-0808">Transferase</keyword>
<sequence length="827" mass="93473">MAKEDNTETTNFTFQKLCGTDNYKQWHNNMQNALGALGLTKFLKSDAKNPPPTPYILTLEQEKDIGWITAAERCVEKIELHDIKKIKVQSLINKMVISSIAKEFTSTHEEEANTAHVLWTWLHSHYTEGTAALKWNVIMDVKKISLSNHKNMNGFRSRHAELTCNTCSVKGHISPNHKKLYKANGKEEKKSKDKDKDANAITTVSCLSTHVTNLHSKDPSSKFILDSGTTAHLIANKDLIHNYYEDFEQYQTGSGECLPSYGKGKLFIPLDGTNLAVNDVLYAPDLGYNLISPMLLGCKGVETYLHNHNNASQLLHNSKVIGYADSINNQYVLCIKANAVTNAHKSDQAAKTKPVDYAIWHERMTHLGYQNLKKLADTAIGIEFKGAIPEEICEGWTNQYPILDPCTGKVHVTRDVHFDKKNIYDRKGLTPRNFEEEEWAPNNDDLFMDPTTLVSNEDTPDPWDLPIPKPAHHSIYSTPPATPLGGANGDNDDDNEEEPGIFENMEYATLGESTIQGEQPNEPPPLPSNEVDNLNENITSCHRKAKAATSGKPICCLEQIAECTAEASQKNTEYYPPCERSYPKVNEKGDFVRSERRTATMLTASADNADTDKPLTLKQAQVSPHWPEFKKAMQQEYDSLIENNMWELVPNPNQAVLTGRWVFKIKKDRMGNILKFKARWVAHGYKQKEGLNFTDTFALVAKPMSWKAMMGVSAKHGYKIWQMDVVTAYLFGFLDETVYIYQPTLMDDGTGRVCILKKALYGLKQSARVWYQTLQDFLKKLGFKRIEADHGFFFSNDKSIFIAVYVDDILFFGVPNNKRIQDAMQDL</sequence>
<reference evidence="6" key="1">
    <citation type="submission" date="2017-03" db="EMBL/GenBank/DDBJ databases">
        <authorList>
            <person name="Sharma R."/>
            <person name="Thines M."/>
        </authorList>
    </citation>
    <scope>NUCLEOTIDE SEQUENCE [LARGE SCALE GENOMIC DNA]</scope>
</reference>
<dbReference type="SUPFAM" id="SSF56672">
    <property type="entry name" value="DNA/RNA polymerases"/>
    <property type="match status" value="1"/>
</dbReference>
<feature type="domain" description="Retrovirus-related Pol polyprotein from transposon TNT 1-94-like beta-barrel" evidence="4">
    <location>
        <begin position="223"/>
        <end position="296"/>
    </location>
</feature>
<keyword evidence="1" id="KW-0064">Aspartyl protease</keyword>
<dbReference type="GO" id="GO:0003964">
    <property type="term" value="F:RNA-directed DNA polymerase activity"/>
    <property type="evidence" value="ECO:0007669"/>
    <property type="project" value="UniProtKB-KW"/>
</dbReference>
<evidence type="ECO:0000259" key="3">
    <source>
        <dbReference type="Pfam" id="PF07727"/>
    </source>
</evidence>
<dbReference type="InterPro" id="IPR054722">
    <property type="entry name" value="PolX-like_BBD"/>
</dbReference>
<feature type="compositionally biased region" description="Acidic residues" evidence="2">
    <location>
        <begin position="490"/>
        <end position="499"/>
    </location>
</feature>
<feature type="region of interest" description="Disordered" evidence="2">
    <location>
        <begin position="441"/>
        <end position="499"/>
    </location>
</feature>
<keyword evidence="1" id="KW-0378">Hydrolase</keyword>
<protein>
    <submittedName>
        <fullName evidence="5">Reverse transcriptase, RNA-dependent DNA polymerase</fullName>
    </submittedName>
</protein>
<name>A0A1W5D2K2_9LECA</name>
<evidence type="ECO:0000256" key="1">
    <source>
        <dbReference type="ARBA" id="ARBA00022750"/>
    </source>
</evidence>
<dbReference type="Pfam" id="PF22936">
    <property type="entry name" value="Pol_BBD"/>
    <property type="match status" value="1"/>
</dbReference>
<keyword evidence="5" id="KW-0548">Nucleotidyltransferase</keyword>